<evidence type="ECO:0000256" key="2">
    <source>
        <dbReference type="ARBA" id="ARBA00022605"/>
    </source>
</evidence>
<dbReference type="PANTHER" id="PTHR11063:SF8">
    <property type="entry name" value="DELTA-1-PYRROLINE-5-CARBOXYLATE SYNTHASE"/>
    <property type="match status" value="1"/>
</dbReference>
<dbReference type="InterPro" id="IPR000965">
    <property type="entry name" value="GPR_dom"/>
</dbReference>
<dbReference type="RefSeq" id="WP_201243309.1">
    <property type="nucleotide sequence ID" value="NZ_NHSF01000008.1"/>
</dbReference>
<dbReference type="InterPro" id="IPR012134">
    <property type="entry name" value="Glu-5-SA_DH"/>
</dbReference>
<keyword evidence="2 7" id="KW-0028">Amino-acid biosynthesis</keyword>
<evidence type="ECO:0000313" key="10">
    <source>
        <dbReference type="Proteomes" id="UP001296967"/>
    </source>
</evidence>
<gene>
    <name evidence="7" type="primary">proA</name>
    <name evidence="9" type="ORF">CCR82_00850</name>
</gene>
<dbReference type="GO" id="GO:0055129">
    <property type="term" value="P:L-proline biosynthetic process"/>
    <property type="evidence" value="ECO:0007669"/>
    <property type="project" value="UniProtKB-UniRule"/>
</dbReference>
<comment type="function">
    <text evidence="7">Catalyzes the NADPH-dependent reduction of L-glutamate 5-phosphate into L-glutamate 5-semialdehyde and phosphate. The product spontaneously undergoes cyclization to form 1-pyrroline-5-carboxylate.</text>
</comment>
<dbReference type="Pfam" id="PF00171">
    <property type="entry name" value="Aldedh"/>
    <property type="match status" value="1"/>
</dbReference>
<evidence type="ECO:0000259" key="8">
    <source>
        <dbReference type="Pfam" id="PF00171"/>
    </source>
</evidence>
<dbReference type="Gene3D" id="3.40.605.10">
    <property type="entry name" value="Aldehyde Dehydrogenase, Chain A, domain 1"/>
    <property type="match status" value="1"/>
</dbReference>
<name>A0AAJ0UCQ2_HALSE</name>
<dbReference type="EC" id="1.2.1.41" evidence="7"/>
<dbReference type="Proteomes" id="UP001296967">
    <property type="component" value="Unassembled WGS sequence"/>
</dbReference>
<dbReference type="GO" id="GO:0005737">
    <property type="term" value="C:cytoplasm"/>
    <property type="evidence" value="ECO:0007669"/>
    <property type="project" value="UniProtKB-SubCell"/>
</dbReference>
<comment type="caution">
    <text evidence="9">The sequence shown here is derived from an EMBL/GenBank/DDBJ whole genome shotgun (WGS) entry which is preliminary data.</text>
</comment>
<dbReference type="Gene3D" id="3.40.309.10">
    <property type="entry name" value="Aldehyde Dehydrogenase, Chain A, domain 2"/>
    <property type="match status" value="1"/>
</dbReference>
<dbReference type="PROSITE" id="PS01223">
    <property type="entry name" value="PROA"/>
    <property type="match status" value="1"/>
</dbReference>
<evidence type="ECO:0000256" key="4">
    <source>
        <dbReference type="ARBA" id="ARBA00022857"/>
    </source>
</evidence>
<dbReference type="GO" id="GO:0050661">
    <property type="term" value="F:NADP binding"/>
    <property type="evidence" value="ECO:0007669"/>
    <property type="project" value="InterPro"/>
</dbReference>
<dbReference type="FunFam" id="3.40.309.10:FF:000006">
    <property type="entry name" value="Gamma-glutamyl phosphate reductase"/>
    <property type="match status" value="1"/>
</dbReference>
<dbReference type="NCBIfam" id="NF001221">
    <property type="entry name" value="PRK00197.1"/>
    <property type="match status" value="1"/>
</dbReference>
<dbReference type="GO" id="GO:0004350">
    <property type="term" value="F:glutamate-5-semialdehyde dehydrogenase activity"/>
    <property type="evidence" value="ECO:0007669"/>
    <property type="project" value="UniProtKB-UniRule"/>
</dbReference>
<dbReference type="HAMAP" id="MF_00412">
    <property type="entry name" value="ProA"/>
    <property type="match status" value="1"/>
</dbReference>
<keyword evidence="5 7" id="KW-0560">Oxidoreductase</keyword>
<dbReference type="InterPro" id="IPR016162">
    <property type="entry name" value="Ald_DH_N"/>
</dbReference>
<dbReference type="InterPro" id="IPR020593">
    <property type="entry name" value="G-glutamylP_reductase_CS"/>
</dbReference>
<dbReference type="InterPro" id="IPR016161">
    <property type="entry name" value="Ald_DH/histidinol_DH"/>
</dbReference>
<dbReference type="AlphaFoldDB" id="A0AAJ0UCQ2"/>
<reference evidence="9" key="1">
    <citation type="submission" date="2017-05" db="EMBL/GenBank/DDBJ databases">
        <authorList>
            <person name="Imhoff J.F."/>
            <person name="Rahn T."/>
            <person name="Kuenzel S."/>
            <person name="Neulinger S.C."/>
        </authorList>
    </citation>
    <scope>NUCLEOTIDE SEQUENCE</scope>
    <source>
        <strain evidence="9">DSM 4395</strain>
    </source>
</reference>
<sequence length="425" mass="44815">MKTETKITEVAAYVADVGRRARAAARAMARAETGAKNAALQAIAADLDGHRDSLATANAADLEAGAAKGLDAALLDRLELTPARIDAMIAGLEQIAALPDPIGAITDLDYRPSGIQVGRMRVPLGVIGIIYESRPNVTADAAALCLKTGNATLLRGGSEAFQSNQTIAASIQRGLQVAGLPADGVQVIATTDRAAVGAMISHPEYIDVIIPRGGKGLIERISREARVPVIKHLDGVCHVYIDDKADPDKAVAIAVNAKTQRYGTCNTMETLLVAEAVARPLLSRIGTALGAKGVEIRGCERTREILADARPATDADWGTEYLAPILSVRVVSGMDTAIGHIEAHGSHHTDTIVTEDYSRARRFLREVDSSSVMVNASTRFADGFEYGLGAEIGISTDKFHARGPVGLEGLTSQKFVVLGDGQIRE</sequence>
<evidence type="ECO:0000256" key="3">
    <source>
        <dbReference type="ARBA" id="ARBA00022650"/>
    </source>
</evidence>
<protein>
    <recommendedName>
        <fullName evidence="7">Gamma-glutamyl phosphate reductase</fullName>
        <shortName evidence="7">GPR</shortName>
        <ecNumber evidence="7">1.2.1.41</ecNumber>
    </recommendedName>
    <alternativeName>
        <fullName evidence="7">Glutamate-5-semialdehyde dehydrogenase</fullName>
    </alternativeName>
    <alternativeName>
        <fullName evidence="7">Glutamyl-gamma-semialdehyde dehydrogenase</fullName>
        <shortName evidence="7">GSA dehydrogenase</shortName>
    </alternativeName>
</protein>
<keyword evidence="4 7" id="KW-0521">NADP</keyword>
<keyword evidence="7" id="KW-0963">Cytoplasm</keyword>
<comment type="catalytic activity">
    <reaction evidence="6 7">
        <text>L-glutamate 5-semialdehyde + phosphate + NADP(+) = L-glutamyl 5-phosphate + NADPH + H(+)</text>
        <dbReference type="Rhea" id="RHEA:19541"/>
        <dbReference type="ChEBI" id="CHEBI:15378"/>
        <dbReference type="ChEBI" id="CHEBI:43474"/>
        <dbReference type="ChEBI" id="CHEBI:57783"/>
        <dbReference type="ChEBI" id="CHEBI:58066"/>
        <dbReference type="ChEBI" id="CHEBI:58274"/>
        <dbReference type="ChEBI" id="CHEBI:58349"/>
        <dbReference type="EC" id="1.2.1.41"/>
    </reaction>
</comment>
<dbReference type="NCBIfam" id="TIGR00407">
    <property type="entry name" value="proA"/>
    <property type="match status" value="1"/>
</dbReference>
<comment type="subcellular location">
    <subcellularLocation>
        <location evidence="7">Cytoplasm</location>
    </subcellularLocation>
</comment>
<evidence type="ECO:0000256" key="1">
    <source>
        <dbReference type="ARBA" id="ARBA00004985"/>
    </source>
</evidence>
<dbReference type="PANTHER" id="PTHR11063">
    <property type="entry name" value="GLUTAMATE SEMIALDEHYDE DEHYDROGENASE"/>
    <property type="match status" value="1"/>
</dbReference>
<dbReference type="SUPFAM" id="SSF53720">
    <property type="entry name" value="ALDH-like"/>
    <property type="match status" value="1"/>
</dbReference>
<dbReference type="InterPro" id="IPR016163">
    <property type="entry name" value="Ald_DH_C"/>
</dbReference>
<reference evidence="9" key="2">
    <citation type="journal article" date="2020" name="Microorganisms">
        <title>Osmotic Adaptation and Compatible Solute Biosynthesis of Phototrophic Bacteria as Revealed from Genome Analyses.</title>
        <authorList>
            <person name="Imhoff J.F."/>
            <person name="Rahn T."/>
            <person name="Kunzel S."/>
            <person name="Keller A."/>
            <person name="Neulinger S.C."/>
        </authorList>
    </citation>
    <scope>NUCLEOTIDE SEQUENCE</scope>
    <source>
        <strain evidence="9">DSM 4395</strain>
    </source>
</reference>
<accession>A0AAJ0UCQ2</accession>
<evidence type="ECO:0000256" key="6">
    <source>
        <dbReference type="ARBA" id="ARBA00049024"/>
    </source>
</evidence>
<dbReference type="InterPro" id="IPR015590">
    <property type="entry name" value="Aldehyde_DH_dom"/>
</dbReference>
<evidence type="ECO:0000256" key="5">
    <source>
        <dbReference type="ARBA" id="ARBA00023002"/>
    </source>
</evidence>
<dbReference type="PIRSF" id="PIRSF000151">
    <property type="entry name" value="GPR"/>
    <property type="match status" value="1"/>
</dbReference>
<proteinExistence type="inferred from homology"/>
<evidence type="ECO:0000313" key="9">
    <source>
        <dbReference type="EMBL" id="MBK5929119.1"/>
    </source>
</evidence>
<keyword evidence="10" id="KW-1185">Reference proteome</keyword>
<feature type="domain" description="Aldehyde dehydrogenase" evidence="8">
    <location>
        <begin position="14"/>
        <end position="287"/>
    </location>
</feature>
<comment type="similarity">
    <text evidence="7">Belongs to the gamma-glutamyl phosphate reductase family.</text>
</comment>
<keyword evidence="3 7" id="KW-0641">Proline biosynthesis</keyword>
<dbReference type="EMBL" id="NHSF01000008">
    <property type="protein sequence ID" value="MBK5929119.1"/>
    <property type="molecule type" value="Genomic_DNA"/>
</dbReference>
<dbReference type="CDD" id="cd07079">
    <property type="entry name" value="ALDH_F18-19_ProA-GPR"/>
    <property type="match status" value="1"/>
</dbReference>
<evidence type="ECO:0000256" key="7">
    <source>
        <dbReference type="HAMAP-Rule" id="MF_00412"/>
    </source>
</evidence>
<comment type="pathway">
    <text evidence="1 7">Amino-acid biosynthesis; L-proline biosynthesis; L-glutamate 5-semialdehyde from L-glutamate: step 2/2.</text>
</comment>
<organism evidence="9 10">
    <name type="scientific">Halochromatium salexigens</name>
    <name type="common">Chromatium salexigens</name>
    <dbReference type="NCBI Taxonomy" id="49447"/>
    <lineage>
        <taxon>Bacteria</taxon>
        <taxon>Pseudomonadati</taxon>
        <taxon>Pseudomonadota</taxon>
        <taxon>Gammaproteobacteria</taxon>
        <taxon>Chromatiales</taxon>
        <taxon>Chromatiaceae</taxon>
        <taxon>Halochromatium</taxon>
    </lineage>
</organism>